<accession>A0ABD1RTX6</accession>
<reference evidence="3" key="1">
    <citation type="submission" date="2024-07" db="EMBL/GenBank/DDBJ databases">
        <title>Two chromosome-level genome assemblies of Korean endemic species Abeliophyllum distichum and Forsythia ovata (Oleaceae).</title>
        <authorList>
            <person name="Jang H."/>
        </authorList>
    </citation>
    <scope>NUCLEOTIDE SEQUENCE [LARGE SCALE GENOMIC DNA]</scope>
</reference>
<organism evidence="2 3">
    <name type="scientific">Abeliophyllum distichum</name>
    <dbReference type="NCBI Taxonomy" id="126358"/>
    <lineage>
        <taxon>Eukaryota</taxon>
        <taxon>Viridiplantae</taxon>
        <taxon>Streptophyta</taxon>
        <taxon>Embryophyta</taxon>
        <taxon>Tracheophyta</taxon>
        <taxon>Spermatophyta</taxon>
        <taxon>Magnoliopsida</taxon>
        <taxon>eudicotyledons</taxon>
        <taxon>Gunneridae</taxon>
        <taxon>Pentapetalae</taxon>
        <taxon>asterids</taxon>
        <taxon>lamiids</taxon>
        <taxon>Lamiales</taxon>
        <taxon>Oleaceae</taxon>
        <taxon>Forsythieae</taxon>
        <taxon>Abeliophyllum</taxon>
    </lineage>
</organism>
<dbReference type="PANTHER" id="PTHR34072">
    <property type="entry name" value="ENZYMATIC POLYPROTEIN-RELATED"/>
    <property type="match status" value="1"/>
</dbReference>
<dbReference type="SUPFAM" id="SSF56672">
    <property type="entry name" value="DNA/RNA polymerases"/>
    <property type="match status" value="1"/>
</dbReference>
<protein>
    <submittedName>
        <fullName evidence="2">RT RNaseH 2 domain-containing protein</fullName>
    </submittedName>
</protein>
<comment type="caution">
    <text evidence="2">The sequence shown here is derived from an EMBL/GenBank/DDBJ whole genome shotgun (WGS) entry which is preliminary data.</text>
</comment>
<evidence type="ECO:0000313" key="3">
    <source>
        <dbReference type="Proteomes" id="UP001604336"/>
    </source>
</evidence>
<dbReference type="InterPro" id="IPR043502">
    <property type="entry name" value="DNA/RNA_pol_sf"/>
</dbReference>
<dbReference type="PANTHER" id="PTHR34072:SF41">
    <property type="entry name" value="REVERSE TRANSCRIPTASE_RETROTRANSPOSON-DERIVED PROTEIN RNASE H-LIKE DOMAIN-CONTAINING PROTEIN"/>
    <property type="match status" value="1"/>
</dbReference>
<dbReference type="EMBL" id="JBFOLK010000008">
    <property type="protein sequence ID" value="KAL2491474.1"/>
    <property type="molecule type" value="Genomic_DNA"/>
</dbReference>
<dbReference type="InterPro" id="IPR041577">
    <property type="entry name" value="RT_RNaseH_2"/>
</dbReference>
<sequence>MIDIGATYNYFASPEVERLRLVIEKGSGKVKTINLIAQPIVEVAKSVLIKIRFWPLLDMDKAFEVQTDASDFALGRVIMQKSHPMAYKSRKLNNAERRYSVHEKKLLAVVHCLIVWRHIYMDLISL</sequence>
<proteinExistence type="predicted"/>
<name>A0ABD1RTX6_9LAMI</name>
<dbReference type="AlphaFoldDB" id="A0ABD1RTX6"/>
<feature type="domain" description="Reverse transcriptase/retrotransposon-derived protein RNase H-like" evidence="1">
    <location>
        <begin position="46"/>
        <end position="120"/>
    </location>
</feature>
<keyword evidence="3" id="KW-1185">Reference proteome</keyword>
<gene>
    <name evidence="2" type="ORF">Adt_27102</name>
</gene>
<dbReference type="Proteomes" id="UP001604336">
    <property type="component" value="Unassembled WGS sequence"/>
</dbReference>
<evidence type="ECO:0000313" key="2">
    <source>
        <dbReference type="EMBL" id="KAL2491474.1"/>
    </source>
</evidence>
<dbReference type="Pfam" id="PF17919">
    <property type="entry name" value="RT_RNaseH_2"/>
    <property type="match status" value="1"/>
</dbReference>
<evidence type="ECO:0000259" key="1">
    <source>
        <dbReference type="Pfam" id="PF17919"/>
    </source>
</evidence>
<dbReference type="Gene3D" id="3.10.20.370">
    <property type="match status" value="1"/>
</dbReference>